<dbReference type="Gene3D" id="3.40.50.1820">
    <property type="entry name" value="alpha/beta hydrolase"/>
    <property type="match status" value="1"/>
</dbReference>
<name>E3FUJ4_STIAD</name>
<dbReference type="GO" id="GO:0016787">
    <property type="term" value="F:hydrolase activity"/>
    <property type="evidence" value="ECO:0007669"/>
    <property type="project" value="UniProtKB-KW"/>
</dbReference>
<dbReference type="PANTHER" id="PTHR48081:SF13">
    <property type="entry name" value="ALPHA_BETA HYDROLASE"/>
    <property type="match status" value="1"/>
</dbReference>
<organism evidence="4 5">
    <name type="scientific">Stigmatella aurantiaca (strain DW4/3-1)</name>
    <dbReference type="NCBI Taxonomy" id="378806"/>
    <lineage>
        <taxon>Bacteria</taxon>
        <taxon>Pseudomonadati</taxon>
        <taxon>Myxococcota</taxon>
        <taxon>Myxococcia</taxon>
        <taxon>Myxococcales</taxon>
        <taxon>Cystobacterineae</taxon>
        <taxon>Archangiaceae</taxon>
        <taxon>Stigmatella</taxon>
    </lineage>
</organism>
<dbReference type="STRING" id="378806.STAUR_6936"/>
<evidence type="ECO:0000256" key="1">
    <source>
        <dbReference type="ARBA" id="ARBA00022801"/>
    </source>
</evidence>
<protein>
    <submittedName>
        <fullName evidence="4">Esterase/lipase</fullName>
    </submittedName>
</protein>
<evidence type="ECO:0000313" key="4">
    <source>
        <dbReference type="EMBL" id="ADO74692.1"/>
    </source>
</evidence>
<gene>
    <name evidence="4" type="ordered locus">STAUR_6936</name>
</gene>
<dbReference type="SUPFAM" id="SSF53474">
    <property type="entry name" value="alpha/beta-Hydrolases"/>
    <property type="match status" value="1"/>
</dbReference>
<evidence type="ECO:0000313" key="5">
    <source>
        <dbReference type="Proteomes" id="UP000001351"/>
    </source>
</evidence>
<dbReference type="Proteomes" id="UP000001351">
    <property type="component" value="Chromosome"/>
</dbReference>
<dbReference type="InterPro" id="IPR050300">
    <property type="entry name" value="GDXG_lipolytic_enzyme"/>
</dbReference>
<dbReference type="HOGENOM" id="CLU_012494_4_0_7"/>
<dbReference type="EMBL" id="CP002271">
    <property type="protein sequence ID" value="ADO74692.1"/>
    <property type="molecule type" value="Genomic_DNA"/>
</dbReference>
<dbReference type="KEGG" id="sur:STAUR_6936"/>
<dbReference type="InterPro" id="IPR049492">
    <property type="entry name" value="BD-FAE-like_dom"/>
</dbReference>
<feature type="compositionally biased region" description="Low complexity" evidence="2">
    <location>
        <begin position="53"/>
        <end position="62"/>
    </location>
</feature>
<evidence type="ECO:0000256" key="2">
    <source>
        <dbReference type="SAM" id="MobiDB-lite"/>
    </source>
</evidence>
<reference evidence="4 5" key="1">
    <citation type="journal article" date="2011" name="Mol. Biol. Evol.">
        <title>Comparative genomic analysis of fruiting body formation in Myxococcales.</title>
        <authorList>
            <person name="Huntley S."/>
            <person name="Hamann N."/>
            <person name="Wegener-Feldbrugge S."/>
            <person name="Treuner-Lange A."/>
            <person name="Kube M."/>
            <person name="Reinhardt R."/>
            <person name="Klages S."/>
            <person name="Muller R."/>
            <person name="Ronning C.M."/>
            <person name="Nierman W.C."/>
            <person name="Sogaard-Andersen L."/>
        </authorList>
    </citation>
    <scope>NUCLEOTIDE SEQUENCE [LARGE SCALE GENOMIC DNA]</scope>
    <source>
        <strain evidence="4 5">DW4/3-1</strain>
    </source>
</reference>
<dbReference type="Pfam" id="PF20434">
    <property type="entry name" value="BD-FAE"/>
    <property type="match status" value="1"/>
</dbReference>
<accession>E3FUJ4</accession>
<keyword evidence="1" id="KW-0378">Hydrolase</keyword>
<feature type="region of interest" description="Disordered" evidence="2">
    <location>
        <begin position="45"/>
        <end position="70"/>
    </location>
</feature>
<keyword evidence="5" id="KW-1185">Reference proteome</keyword>
<evidence type="ECO:0000259" key="3">
    <source>
        <dbReference type="Pfam" id="PF20434"/>
    </source>
</evidence>
<dbReference type="PANTHER" id="PTHR48081">
    <property type="entry name" value="AB HYDROLASE SUPERFAMILY PROTEIN C4A8.06C"/>
    <property type="match status" value="1"/>
</dbReference>
<dbReference type="InterPro" id="IPR029058">
    <property type="entry name" value="AB_hydrolase_fold"/>
</dbReference>
<dbReference type="eggNOG" id="COG0657">
    <property type="taxonomic scope" value="Bacteria"/>
</dbReference>
<feature type="domain" description="BD-FAE-like" evidence="3">
    <location>
        <begin position="115"/>
        <end position="330"/>
    </location>
</feature>
<sequence>MAFVLIPPVHIPRGVIMDRQSSHIRQGLVLVLLTGVLAACGGEGESPGGGGLSPTSTLPPTGDVGQQHGGLAACPPGVEVSGDIQPGTTSAPECGSSKYTLFSNVAYASGGSHLLDLYVPKTGTAPFKTVIWVHGGGWKSGDKTNVNQAKHLVCRGYALASINYRLSDEAKFPAQIHDVKAAIRFLRANAGRYGLNPQRFALFGSSAGGHLAALGGTSGGVADLEDLTMGNAGFSSRVQAVVDWYGPTDFKQMDTQLRDQGCSTGGHSSPTSGESLLLGCTVGDAACASAVSRANPVTYANAGDPPTLLMHGTADCVVPGAQSGLLRDALSAAGTCNAFRPVLGAGHGTPHWLTAPVQEPVAAFLDAVLASPGLTPPP</sequence>
<dbReference type="AlphaFoldDB" id="E3FUJ4"/>
<proteinExistence type="predicted"/>